<dbReference type="GO" id="GO:0007155">
    <property type="term" value="P:cell adhesion"/>
    <property type="evidence" value="ECO:0007669"/>
    <property type="project" value="UniProtKB-KW"/>
</dbReference>
<keyword evidence="30" id="KW-0496">Mitochondrion</keyword>
<feature type="binding site" evidence="35">
    <location>
        <position position="370"/>
    </location>
    <ligand>
        <name>ATP</name>
        <dbReference type="ChEBI" id="CHEBI:30616"/>
    </ligand>
</feature>
<keyword evidence="13" id="KW-0723">Serine/threonine-protein kinase</keyword>
<dbReference type="PROSITE" id="PS50011">
    <property type="entry name" value="PROTEIN_KINASE_DOM"/>
    <property type="match status" value="1"/>
</dbReference>
<keyword evidence="14" id="KW-0597">Phosphoprotein</keyword>
<dbReference type="PROSITE" id="PS00107">
    <property type="entry name" value="PROTEIN_KINASE_ATP"/>
    <property type="match status" value="1"/>
</dbReference>
<dbReference type="PROSITE" id="PS50081">
    <property type="entry name" value="ZF_DAG_PE_2"/>
    <property type="match status" value="2"/>
</dbReference>
<dbReference type="FunFam" id="3.30.200.20:FF:000103">
    <property type="entry name" value="Protein kinase C"/>
    <property type="match status" value="1"/>
</dbReference>
<evidence type="ECO:0000256" key="4">
    <source>
        <dbReference type="ARBA" id="ARBA00004236"/>
    </source>
</evidence>
<evidence type="ECO:0000256" key="1">
    <source>
        <dbReference type="ARBA" id="ARBA00001913"/>
    </source>
</evidence>
<keyword evidence="21 35" id="KW-0547">Nucleotide-binding</keyword>
<evidence type="ECO:0000256" key="13">
    <source>
        <dbReference type="ARBA" id="ARBA00022527"/>
    </source>
</evidence>
<proteinExistence type="inferred from homology"/>
<dbReference type="Gene3D" id="3.30.60.20">
    <property type="match status" value="2"/>
</dbReference>
<dbReference type="FunFam" id="3.30.200.20:FF:000080">
    <property type="entry name" value="Protein kinase C"/>
    <property type="match status" value="1"/>
</dbReference>
<dbReference type="CDD" id="cd04026">
    <property type="entry name" value="C2_PKC_alpha_gamma"/>
    <property type="match status" value="1"/>
</dbReference>
<dbReference type="Gene3D" id="2.60.40.150">
    <property type="entry name" value="C2 domain"/>
    <property type="match status" value="1"/>
</dbReference>
<evidence type="ECO:0000256" key="14">
    <source>
        <dbReference type="ARBA" id="ARBA00022553"/>
    </source>
</evidence>
<evidence type="ECO:0000256" key="22">
    <source>
        <dbReference type="ARBA" id="ARBA00022771"/>
    </source>
</evidence>
<dbReference type="InterPro" id="IPR017441">
    <property type="entry name" value="Protein_kinase_ATP_BS"/>
</dbReference>
<dbReference type="GO" id="GO:0001525">
    <property type="term" value="P:angiogenesis"/>
    <property type="evidence" value="ECO:0007669"/>
    <property type="project" value="UniProtKB-KW"/>
</dbReference>
<evidence type="ECO:0000259" key="40">
    <source>
        <dbReference type="PROSITE" id="PS51285"/>
    </source>
</evidence>
<dbReference type="Pfam" id="PF00433">
    <property type="entry name" value="Pkinase_C"/>
    <property type="match status" value="1"/>
</dbReference>
<dbReference type="GO" id="GO:0031966">
    <property type="term" value="C:mitochondrial membrane"/>
    <property type="evidence" value="ECO:0007669"/>
    <property type="project" value="UniProtKB-SubCell"/>
</dbReference>
<keyword evidence="26 35" id="KW-0067">ATP-binding</keyword>
<evidence type="ECO:0000259" key="39">
    <source>
        <dbReference type="PROSITE" id="PS50081"/>
    </source>
</evidence>
<dbReference type="PANTHER" id="PTHR24351">
    <property type="entry name" value="RIBOSOMAL PROTEIN S6 KINASE"/>
    <property type="match status" value="1"/>
</dbReference>
<keyword evidence="32" id="KW-0539">Nucleus</keyword>
<dbReference type="SMART" id="SM00239">
    <property type="entry name" value="C2"/>
    <property type="match status" value="1"/>
</dbReference>
<comment type="catalytic activity">
    <reaction evidence="33">
        <text>L-threonyl-[protein] + ATP = O-phospho-L-threonyl-[protein] + ADP + H(+)</text>
        <dbReference type="Rhea" id="RHEA:46608"/>
        <dbReference type="Rhea" id="RHEA-COMP:11060"/>
        <dbReference type="Rhea" id="RHEA-COMP:11605"/>
        <dbReference type="ChEBI" id="CHEBI:15378"/>
        <dbReference type="ChEBI" id="CHEBI:30013"/>
        <dbReference type="ChEBI" id="CHEBI:30616"/>
        <dbReference type="ChEBI" id="CHEBI:61977"/>
        <dbReference type="ChEBI" id="CHEBI:456216"/>
        <dbReference type="EC" id="2.7.11.13"/>
    </reaction>
</comment>
<evidence type="ECO:0000256" key="27">
    <source>
        <dbReference type="ARBA" id="ARBA00022889"/>
    </source>
</evidence>
<evidence type="ECO:0000313" key="42">
    <source>
        <dbReference type="Proteomes" id="UP001178461"/>
    </source>
</evidence>
<evidence type="ECO:0000256" key="2">
    <source>
        <dbReference type="ARBA" id="ARBA00004123"/>
    </source>
</evidence>
<keyword evidence="17 36" id="KW-0812">Transmembrane</keyword>
<evidence type="ECO:0000256" key="28">
    <source>
        <dbReference type="ARBA" id="ARBA00022989"/>
    </source>
</evidence>
<feature type="domain" description="Phorbol-ester/DAG-type" evidence="39">
    <location>
        <begin position="36"/>
        <end position="86"/>
    </location>
</feature>
<comment type="similarity">
    <text evidence="8">Belongs to the PMP-22/EMP/MP20 family. CACNG subfamily.</text>
</comment>
<reference evidence="41" key="1">
    <citation type="submission" date="2022-12" db="EMBL/GenBank/DDBJ databases">
        <authorList>
            <person name="Alioto T."/>
            <person name="Alioto T."/>
            <person name="Gomez Garrido J."/>
        </authorList>
    </citation>
    <scope>NUCLEOTIDE SEQUENCE</scope>
</reference>
<evidence type="ECO:0000256" key="25">
    <source>
        <dbReference type="ARBA" id="ARBA00022837"/>
    </source>
</evidence>
<dbReference type="FunFam" id="1.10.510.10:FF:000023">
    <property type="entry name" value="Protein kinase C"/>
    <property type="match status" value="1"/>
</dbReference>
<evidence type="ECO:0000259" key="37">
    <source>
        <dbReference type="PROSITE" id="PS50004"/>
    </source>
</evidence>
<evidence type="ECO:0000256" key="7">
    <source>
        <dbReference type="ARBA" id="ARBA00005490"/>
    </source>
</evidence>
<feature type="transmembrane region" description="Helical" evidence="36">
    <location>
        <begin position="888"/>
        <end position="914"/>
    </location>
</feature>
<evidence type="ECO:0000256" key="15">
    <source>
        <dbReference type="ARBA" id="ARBA00022657"/>
    </source>
</evidence>
<dbReference type="Pfam" id="PF00069">
    <property type="entry name" value="Pkinase"/>
    <property type="match status" value="1"/>
</dbReference>
<feature type="domain" description="C2" evidence="37">
    <location>
        <begin position="158"/>
        <end position="275"/>
    </location>
</feature>
<dbReference type="InterPro" id="IPR000961">
    <property type="entry name" value="AGC-kinase_C"/>
</dbReference>
<evidence type="ECO:0000256" key="20">
    <source>
        <dbReference type="ARBA" id="ARBA00022737"/>
    </source>
</evidence>
<dbReference type="SMART" id="SM00109">
    <property type="entry name" value="C1"/>
    <property type="match status" value="2"/>
</dbReference>
<dbReference type="FunFam" id="3.30.60.20:FF:000006">
    <property type="entry name" value="Protein kinase C"/>
    <property type="match status" value="1"/>
</dbReference>
<dbReference type="SMART" id="SM00220">
    <property type="entry name" value="S_TKc"/>
    <property type="match status" value="1"/>
</dbReference>
<keyword evidence="27" id="KW-0130">Cell adhesion</keyword>
<dbReference type="SUPFAM" id="SSF57889">
    <property type="entry name" value="Cysteine-rich domain"/>
    <property type="match status" value="2"/>
</dbReference>
<evidence type="ECO:0000256" key="31">
    <source>
        <dbReference type="ARBA" id="ARBA00023136"/>
    </source>
</evidence>
<keyword evidence="28 36" id="KW-1133">Transmembrane helix</keyword>
<evidence type="ECO:0000256" key="26">
    <source>
        <dbReference type="ARBA" id="ARBA00022840"/>
    </source>
</evidence>
<dbReference type="Gene3D" id="3.30.200.20">
    <property type="entry name" value="Phosphorylase Kinase, domain 1"/>
    <property type="match status" value="2"/>
</dbReference>
<dbReference type="InterPro" id="IPR008369">
    <property type="entry name" value="VDCC_g5su"/>
</dbReference>
<dbReference type="FunFam" id="3.30.60.20:FF:000031">
    <property type="entry name" value="Protein kinase C alpha"/>
    <property type="match status" value="1"/>
</dbReference>
<dbReference type="PRINTS" id="PR01792">
    <property type="entry name" value="VDCCGAMMA"/>
</dbReference>
<evidence type="ECO:0000256" key="17">
    <source>
        <dbReference type="ARBA" id="ARBA00022692"/>
    </source>
</evidence>
<dbReference type="CDD" id="cd20833">
    <property type="entry name" value="C1_cPKC_rpt1"/>
    <property type="match status" value="1"/>
</dbReference>
<dbReference type="PROSITE" id="PS00479">
    <property type="entry name" value="ZF_DAG_PE_1"/>
    <property type="match status" value="2"/>
</dbReference>
<dbReference type="Gene3D" id="1.20.140.150">
    <property type="match status" value="1"/>
</dbReference>
<keyword evidence="24" id="KW-0862">Zinc</keyword>
<evidence type="ECO:0000256" key="3">
    <source>
        <dbReference type="ARBA" id="ARBA00004141"/>
    </source>
</evidence>
<dbReference type="FunFam" id="2.60.40.150:FF:000012">
    <property type="entry name" value="Kinase C alpha type"/>
    <property type="match status" value="1"/>
</dbReference>
<evidence type="ECO:0000256" key="33">
    <source>
        <dbReference type="ARBA" id="ARBA00047272"/>
    </source>
</evidence>
<evidence type="ECO:0000256" key="8">
    <source>
        <dbReference type="ARBA" id="ARBA00007111"/>
    </source>
</evidence>
<dbReference type="GO" id="GO:0006915">
    <property type="term" value="P:apoptotic process"/>
    <property type="evidence" value="ECO:0007669"/>
    <property type="project" value="UniProtKB-KW"/>
</dbReference>
<feature type="domain" description="Protein kinase" evidence="38">
    <location>
        <begin position="341"/>
        <end position="599"/>
    </location>
</feature>
<evidence type="ECO:0000256" key="19">
    <source>
        <dbReference type="ARBA" id="ARBA00022723"/>
    </source>
</evidence>
<dbReference type="CDD" id="cd05615">
    <property type="entry name" value="STKc_cPKC_alpha"/>
    <property type="match status" value="1"/>
</dbReference>
<evidence type="ECO:0000256" key="24">
    <source>
        <dbReference type="ARBA" id="ARBA00022833"/>
    </source>
</evidence>
<keyword evidence="29" id="KW-0007">Acetylation</keyword>
<dbReference type="PRINTS" id="PR00008">
    <property type="entry name" value="DAGPEDOMAIN"/>
</dbReference>
<dbReference type="SUPFAM" id="SSF56112">
    <property type="entry name" value="Protein kinase-like (PK-like)"/>
    <property type="match status" value="1"/>
</dbReference>
<dbReference type="InterPro" id="IPR034663">
    <property type="entry name" value="cPKC_alpha"/>
</dbReference>
<comment type="subcellular location">
    <subcellularLocation>
        <location evidence="4">Cell membrane</location>
    </subcellularLocation>
    <subcellularLocation>
        <location evidence="6">Cytoplasm</location>
    </subcellularLocation>
    <subcellularLocation>
        <location evidence="3">Membrane</location>
        <topology evidence="3">Multi-pass membrane protein</topology>
    </subcellularLocation>
    <subcellularLocation>
        <location evidence="5">Mitochondrion membrane</location>
        <topology evidence="5">Peripheral membrane protein</topology>
    </subcellularLocation>
    <subcellularLocation>
        <location evidence="2">Nucleus</location>
    </subcellularLocation>
</comment>
<evidence type="ECO:0000256" key="12">
    <source>
        <dbReference type="ARBA" id="ARBA00022490"/>
    </source>
</evidence>
<dbReference type="Pfam" id="PF00168">
    <property type="entry name" value="C2"/>
    <property type="match status" value="1"/>
</dbReference>
<dbReference type="PRINTS" id="PR00360">
    <property type="entry name" value="C2DOMAIN"/>
</dbReference>
<evidence type="ECO:0000256" key="30">
    <source>
        <dbReference type="ARBA" id="ARBA00023128"/>
    </source>
</evidence>
<dbReference type="GO" id="GO:0005634">
    <property type="term" value="C:nucleus"/>
    <property type="evidence" value="ECO:0007669"/>
    <property type="project" value="UniProtKB-SubCell"/>
</dbReference>
<dbReference type="PROSITE" id="PS00108">
    <property type="entry name" value="PROTEIN_KINASE_ST"/>
    <property type="match status" value="1"/>
</dbReference>
<keyword evidence="19" id="KW-0479">Metal-binding</keyword>
<keyword evidence="42" id="KW-1185">Reference proteome</keyword>
<dbReference type="CDD" id="cd20836">
    <property type="entry name" value="C1_cPKC_rpt2"/>
    <property type="match status" value="1"/>
</dbReference>
<keyword evidence="15" id="KW-0037">Angiogenesis</keyword>
<evidence type="ECO:0000313" key="41">
    <source>
        <dbReference type="EMBL" id="CAI5765672.1"/>
    </source>
</evidence>
<name>A0AA35JV27_9SAUR</name>
<dbReference type="Pfam" id="PF00130">
    <property type="entry name" value="C1_1"/>
    <property type="match status" value="2"/>
</dbReference>
<dbReference type="InterPro" id="IPR002219">
    <property type="entry name" value="PKC_DAG/PE"/>
</dbReference>
<keyword evidence="12" id="KW-0963">Cytoplasm</keyword>
<dbReference type="InterPro" id="IPR008368">
    <property type="entry name" value="VDCC_gsu"/>
</dbReference>
<dbReference type="InterPro" id="IPR000719">
    <property type="entry name" value="Prot_kinase_dom"/>
</dbReference>
<evidence type="ECO:0000256" key="5">
    <source>
        <dbReference type="ARBA" id="ARBA00004318"/>
    </source>
</evidence>
<comment type="cofactor">
    <cofactor evidence="1">
        <name>Ca(2+)</name>
        <dbReference type="ChEBI" id="CHEBI:29108"/>
    </cofactor>
</comment>
<keyword evidence="20" id="KW-0677">Repeat</keyword>
<dbReference type="InterPro" id="IPR046349">
    <property type="entry name" value="C1-like_sf"/>
</dbReference>
<keyword evidence="16" id="KW-0808">Transferase</keyword>
<dbReference type="EC" id="2.7.11.13" evidence="9"/>
<evidence type="ECO:0000256" key="10">
    <source>
        <dbReference type="ARBA" id="ARBA00019332"/>
    </source>
</evidence>
<dbReference type="AlphaFoldDB" id="A0AA35JV27"/>
<dbReference type="FunFam" id="1.20.140.150:FF:000003">
    <property type="entry name" value="Voltage-dependent calcium channel gamma-7 subunit"/>
    <property type="match status" value="1"/>
</dbReference>
<evidence type="ECO:0000256" key="36">
    <source>
        <dbReference type="SAM" id="Phobius"/>
    </source>
</evidence>
<evidence type="ECO:0000256" key="21">
    <source>
        <dbReference type="ARBA" id="ARBA00022741"/>
    </source>
</evidence>
<evidence type="ECO:0000256" key="9">
    <source>
        <dbReference type="ARBA" id="ARBA00012429"/>
    </source>
</evidence>
<keyword evidence="18" id="KW-0053">Apoptosis</keyword>
<evidence type="ECO:0000256" key="16">
    <source>
        <dbReference type="ARBA" id="ARBA00022679"/>
    </source>
</evidence>
<keyword evidence="22" id="KW-0863">Zinc-finger</keyword>
<dbReference type="InterPro" id="IPR008271">
    <property type="entry name" value="Ser/Thr_kinase_AS"/>
</dbReference>
<comment type="catalytic activity">
    <reaction evidence="34">
        <text>L-seryl-[protein] + ATP = O-phospho-L-seryl-[protein] + ADP + H(+)</text>
        <dbReference type="Rhea" id="RHEA:17989"/>
        <dbReference type="Rhea" id="RHEA-COMP:9863"/>
        <dbReference type="Rhea" id="RHEA-COMP:11604"/>
        <dbReference type="ChEBI" id="CHEBI:15378"/>
        <dbReference type="ChEBI" id="CHEBI:29999"/>
        <dbReference type="ChEBI" id="CHEBI:30616"/>
        <dbReference type="ChEBI" id="CHEBI:83421"/>
        <dbReference type="ChEBI" id="CHEBI:456216"/>
        <dbReference type="EC" id="2.7.11.13"/>
    </reaction>
</comment>
<dbReference type="InterPro" id="IPR020454">
    <property type="entry name" value="DAG/PE-bd"/>
</dbReference>
<dbReference type="GO" id="GO:0005886">
    <property type="term" value="C:plasma membrane"/>
    <property type="evidence" value="ECO:0007669"/>
    <property type="project" value="UniProtKB-SubCell"/>
</dbReference>
<keyword evidence="31 36" id="KW-0472">Membrane</keyword>
<evidence type="ECO:0000259" key="38">
    <source>
        <dbReference type="PROSITE" id="PS50011"/>
    </source>
</evidence>
<evidence type="ECO:0000256" key="34">
    <source>
        <dbReference type="ARBA" id="ARBA00047470"/>
    </source>
</evidence>
<dbReference type="PRINTS" id="PR01793">
    <property type="entry name" value="VDCCGAMMA5"/>
</dbReference>
<dbReference type="InterPro" id="IPR000008">
    <property type="entry name" value="C2_dom"/>
</dbReference>
<gene>
    <name evidence="41" type="ORF">PODLI_1B021084</name>
</gene>
<evidence type="ECO:0000256" key="29">
    <source>
        <dbReference type="ARBA" id="ARBA00022990"/>
    </source>
</evidence>
<evidence type="ECO:0000256" key="32">
    <source>
        <dbReference type="ARBA" id="ARBA00023242"/>
    </source>
</evidence>
<evidence type="ECO:0000256" key="11">
    <source>
        <dbReference type="ARBA" id="ARBA00022475"/>
    </source>
</evidence>
<dbReference type="InterPro" id="IPR011009">
    <property type="entry name" value="Kinase-like_dom_sf"/>
</dbReference>
<dbReference type="PROSITE" id="PS51285">
    <property type="entry name" value="AGC_KINASE_CTER"/>
    <property type="match status" value="1"/>
</dbReference>
<dbReference type="Proteomes" id="UP001178461">
    <property type="component" value="Chromosome 2"/>
</dbReference>
<dbReference type="PROSITE" id="PS50004">
    <property type="entry name" value="C2"/>
    <property type="match status" value="1"/>
</dbReference>
<accession>A0AA35JV27</accession>
<dbReference type="InterPro" id="IPR017892">
    <property type="entry name" value="Pkinase_C"/>
</dbReference>
<evidence type="ECO:0000256" key="35">
    <source>
        <dbReference type="PROSITE-ProRule" id="PRU10141"/>
    </source>
</evidence>
<feature type="transmembrane region" description="Helical" evidence="36">
    <location>
        <begin position="842"/>
        <end position="868"/>
    </location>
</feature>
<dbReference type="GO" id="GO:0004697">
    <property type="term" value="F:diacylglycerol-dependent serine/threonine kinase activity"/>
    <property type="evidence" value="ECO:0007669"/>
    <property type="project" value="UniProtKB-EC"/>
</dbReference>
<dbReference type="InterPro" id="IPR004031">
    <property type="entry name" value="PMP22/EMP/MP20/Claudin"/>
</dbReference>
<feature type="domain" description="Phorbol-ester/DAG-type" evidence="39">
    <location>
        <begin position="101"/>
        <end position="151"/>
    </location>
</feature>
<feature type="transmembrane region" description="Helical" evidence="36">
    <location>
        <begin position="809"/>
        <end position="830"/>
    </location>
</feature>
<dbReference type="EMBL" id="OX395127">
    <property type="protein sequence ID" value="CAI5765672.1"/>
    <property type="molecule type" value="Genomic_DNA"/>
</dbReference>
<sequence length="988" mass="111869">MADVFHNPEPGAGPDAARGFARKGALRQKNVHEVRDHKFIARFFKQPTFCSHCTDFIWGFGKQGFQCQVCCFVVHKRCHEFVTFSCPGADKGPDTDDPRSKHKFKIHTYGSPTFCDHCGSLLYGLLHQGMKCDTCDMNVHKQCVINVPSLCGMDHTEKRGRLYLKAEVNGEKLEVTVRDARNLIPMDPNGLSDPYVKLKLIPDPKNESKKKTKTIRSTLNPQWGETFTFKLKPTDKDRRLSVEVWDWDRTTRNDFMGSLSFGVSELMKSPACGWYKLLNQEEGEYYNVPIPEADDDGNVELRQKFEKARLGPSANKVISPTEDRSCSLPSNNLDQVKLTDFNFLMVLGKGSFGKVMLAERKGTEELYAVKILKKDVVIQDDDVECTMVEKRVLALQDKPPFLTQLHSCFQTVDRLYFVMEYVNGGDLMYHIQQVGKFKEPQAVFYASEISVGLFFLHKKGIIYRDLKLDNVMLDHEGHIKIADFGMCKENMADGVSTRTFCGTPDYIAPEIIAYQPYGRSVDWWAYGVLLYEMLAGQPPFDGEDEDELFQSIMEHNVSYPKAMSKEAVSICKGLMTKHPGKRLGCGPEGERDIREHAFFRRIDWERLENREIQPPFKPKVCGKGAENFDKFFTRGQPVLTPPDQLVISNIDQADFEGFSYVNPQFVHPLLQSSDTTPLFLHPSHHISSILGAPESPGAQRSSLLSRRTLMLLGMSTCGRKALTLLSSVFAVCGLGLLGIAVSTDYWLYLEEGIILPQNQSAEIKMSLHSGLWRVCFLAGEERGRCFTIEYVMPMNVQLTSESTVNVLKMIRSATPFPLVSLFFMFIGFILSNIGHIRPHRTILAFVSGIFFILSGLSLVVGLVLYISSINDEMLNRTKDSETYFTYRYGWSFAFSAISFLLTESAGVMSVYLFMKRYTAEEMYRPHPGFYRPRLSNCSDYSGQFLHPDAWVRGRSPSDISSDASLQMNSSYPALLKCPDYDQMSSSPC</sequence>
<dbReference type="GO" id="GO:0006816">
    <property type="term" value="P:calcium ion transport"/>
    <property type="evidence" value="ECO:0007669"/>
    <property type="project" value="InterPro"/>
</dbReference>
<feature type="domain" description="AGC-kinase C-terminal" evidence="40">
    <location>
        <begin position="600"/>
        <end position="670"/>
    </location>
</feature>
<dbReference type="GO" id="GO:0008270">
    <property type="term" value="F:zinc ion binding"/>
    <property type="evidence" value="ECO:0007669"/>
    <property type="project" value="UniProtKB-KW"/>
</dbReference>
<dbReference type="SMART" id="SM00133">
    <property type="entry name" value="S_TK_X"/>
    <property type="match status" value="1"/>
</dbReference>
<protein>
    <recommendedName>
        <fullName evidence="10">Protein kinase C alpha type</fullName>
        <ecNumber evidence="9">2.7.11.13</ecNumber>
    </recommendedName>
</protein>
<dbReference type="SUPFAM" id="SSF49562">
    <property type="entry name" value="C2 domain (Calcium/lipid-binding domain, CaLB)"/>
    <property type="match status" value="1"/>
</dbReference>
<organism evidence="41 42">
    <name type="scientific">Podarcis lilfordi</name>
    <name type="common">Lilford's wall lizard</name>
    <dbReference type="NCBI Taxonomy" id="74358"/>
    <lineage>
        <taxon>Eukaryota</taxon>
        <taxon>Metazoa</taxon>
        <taxon>Chordata</taxon>
        <taxon>Craniata</taxon>
        <taxon>Vertebrata</taxon>
        <taxon>Euteleostomi</taxon>
        <taxon>Lepidosauria</taxon>
        <taxon>Squamata</taxon>
        <taxon>Bifurcata</taxon>
        <taxon>Unidentata</taxon>
        <taxon>Episquamata</taxon>
        <taxon>Laterata</taxon>
        <taxon>Lacertibaenia</taxon>
        <taxon>Lacertidae</taxon>
        <taxon>Podarcis</taxon>
    </lineage>
</organism>
<keyword evidence="11" id="KW-1003">Cell membrane</keyword>
<keyword evidence="23 41" id="KW-0418">Kinase</keyword>
<evidence type="ECO:0000256" key="23">
    <source>
        <dbReference type="ARBA" id="ARBA00022777"/>
    </source>
</evidence>
<dbReference type="GO" id="GO:0005524">
    <property type="term" value="F:ATP binding"/>
    <property type="evidence" value="ECO:0007669"/>
    <property type="project" value="UniProtKB-UniRule"/>
</dbReference>
<keyword evidence="25" id="KW-0106">Calcium</keyword>
<dbReference type="Pfam" id="PF13903">
    <property type="entry name" value="Claudin_2"/>
    <property type="match status" value="1"/>
</dbReference>
<comment type="similarity">
    <text evidence="7">Belongs to the protein kinase superfamily. AGC Ser/Thr protein kinase family. PKC subfamily.</text>
</comment>
<evidence type="ECO:0000256" key="6">
    <source>
        <dbReference type="ARBA" id="ARBA00004496"/>
    </source>
</evidence>
<dbReference type="Gene3D" id="1.10.510.10">
    <property type="entry name" value="Transferase(Phosphotransferase) domain 1"/>
    <property type="match status" value="1"/>
</dbReference>
<evidence type="ECO:0000256" key="18">
    <source>
        <dbReference type="ARBA" id="ARBA00022703"/>
    </source>
</evidence>
<dbReference type="InterPro" id="IPR035892">
    <property type="entry name" value="C2_domain_sf"/>
</dbReference>